<organism evidence="4 5">
    <name type="scientific">Planosporangium flavigriseum</name>
    <dbReference type="NCBI Taxonomy" id="373681"/>
    <lineage>
        <taxon>Bacteria</taxon>
        <taxon>Bacillati</taxon>
        <taxon>Actinomycetota</taxon>
        <taxon>Actinomycetes</taxon>
        <taxon>Micromonosporales</taxon>
        <taxon>Micromonosporaceae</taxon>
        <taxon>Planosporangium</taxon>
    </lineage>
</organism>
<dbReference type="Pfam" id="PF07995">
    <property type="entry name" value="GSDH"/>
    <property type="match status" value="1"/>
</dbReference>
<accession>A0A8J3LG70</accession>
<dbReference type="PANTHER" id="PTHR19328:SF13">
    <property type="entry name" value="HIPL1 PROTEIN"/>
    <property type="match status" value="1"/>
</dbReference>
<keyword evidence="2" id="KW-0812">Transmembrane</keyword>
<sequence>MLTITVTEEHLAGVYRTVTKQPMGHPDRKAIGVDVPHEVRLPYPDVSVRYVRAARVLPPARLAVGALVFVMTMGLLGVLTSSTHSSRSAPRDPTPTDFSLGPRDKTARGDDLVSVTTLARNLDVPWGITFLPDGGALVTERQTLRILRVGPERGPTGDLTVTRVATITEAYSNNEGGLLGIAASPNFARDNTVFLFYTTRVDNRIAKLRLGGRPVPILTGIPHAGVHNGGRLMFGPDGYLYATTGDASRAGHSQDLGDLGGKILRMTTDGKPAPGNPFPHSLVWTYGHRNPEGLAWDREGNLYSAEIGEAVWDELNVIVPGRNYGWPEVQGIGNDPHYVDPIVTWRPEVGVSNGVVIVGRVAVVTCLRGQRIYLVRLTNAITTGLGSRRVDGEGVGTSSIRWRPGAGVASRPIEALTAKYGRLRAAIQAPDGSVWLTTSNRDARNQPVPEDDRILRLTLHPPSASPTGNPP</sequence>
<keyword evidence="5" id="KW-1185">Reference proteome</keyword>
<evidence type="ECO:0000313" key="4">
    <source>
        <dbReference type="EMBL" id="GIG72402.1"/>
    </source>
</evidence>
<dbReference type="AlphaFoldDB" id="A0A8J3LG70"/>
<comment type="caution">
    <text evidence="4">The sequence shown here is derived from an EMBL/GenBank/DDBJ whole genome shotgun (WGS) entry which is preliminary data.</text>
</comment>
<dbReference type="EMBL" id="BONU01000003">
    <property type="protein sequence ID" value="GIG72402.1"/>
    <property type="molecule type" value="Genomic_DNA"/>
</dbReference>
<dbReference type="Proteomes" id="UP000653674">
    <property type="component" value="Unassembled WGS sequence"/>
</dbReference>
<feature type="domain" description="Glucose/Sorbosone dehydrogenase" evidence="3">
    <location>
        <begin position="122"/>
        <end position="444"/>
    </location>
</feature>
<dbReference type="Gene3D" id="2.120.10.30">
    <property type="entry name" value="TolB, C-terminal domain"/>
    <property type="match status" value="1"/>
</dbReference>
<dbReference type="InterPro" id="IPR011041">
    <property type="entry name" value="Quinoprot_gluc/sorb_DH_b-prop"/>
</dbReference>
<evidence type="ECO:0000256" key="2">
    <source>
        <dbReference type="SAM" id="Phobius"/>
    </source>
</evidence>
<dbReference type="PANTHER" id="PTHR19328">
    <property type="entry name" value="HEDGEHOG-INTERACTING PROTEIN"/>
    <property type="match status" value="1"/>
</dbReference>
<keyword evidence="2" id="KW-0472">Membrane</keyword>
<name>A0A8J3LG70_9ACTN</name>
<evidence type="ECO:0000313" key="5">
    <source>
        <dbReference type="Proteomes" id="UP000653674"/>
    </source>
</evidence>
<dbReference type="RefSeq" id="WP_338091266.1">
    <property type="nucleotide sequence ID" value="NZ_JAATVW010000002.1"/>
</dbReference>
<protein>
    <submittedName>
        <fullName evidence="4">Oxidoreductase</fullName>
    </submittedName>
</protein>
<reference evidence="4" key="1">
    <citation type="submission" date="2021-01" db="EMBL/GenBank/DDBJ databases">
        <title>Whole genome shotgun sequence of Planosporangium flavigriseum NBRC 105377.</title>
        <authorList>
            <person name="Komaki H."/>
            <person name="Tamura T."/>
        </authorList>
    </citation>
    <scope>NUCLEOTIDE SEQUENCE</scope>
    <source>
        <strain evidence="4">NBRC 105377</strain>
    </source>
</reference>
<dbReference type="InterPro" id="IPR012938">
    <property type="entry name" value="Glc/Sorbosone_DH"/>
</dbReference>
<dbReference type="InterPro" id="IPR011042">
    <property type="entry name" value="6-blade_b-propeller_TolB-like"/>
</dbReference>
<feature type="region of interest" description="Disordered" evidence="1">
    <location>
        <begin position="81"/>
        <end position="105"/>
    </location>
</feature>
<dbReference type="SUPFAM" id="SSF50952">
    <property type="entry name" value="Soluble quinoprotein glucose dehydrogenase"/>
    <property type="match status" value="1"/>
</dbReference>
<feature type="region of interest" description="Disordered" evidence="1">
    <location>
        <begin position="437"/>
        <end position="471"/>
    </location>
</feature>
<evidence type="ECO:0000259" key="3">
    <source>
        <dbReference type="Pfam" id="PF07995"/>
    </source>
</evidence>
<keyword evidence="2" id="KW-1133">Transmembrane helix</keyword>
<proteinExistence type="predicted"/>
<evidence type="ECO:0000256" key="1">
    <source>
        <dbReference type="SAM" id="MobiDB-lite"/>
    </source>
</evidence>
<feature type="transmembrane region" description="Helical" evidence="2">
    <location>
        <begin position="62"/>
        <end position="81"/>
    </location>
</feature>
<gene>
    <name evidence="4" type="ORF">Pfl04_08060</name>
</gene>